<organism evidence="1 2">
    <name type="scientific">Bradyrhizobium canariense</name>
    <dbReference type="NCBI Taxonomy" id="255045"/>
    <lineage>
        <taxon>Bacteria</taxon>
        <taxon>Pseudomonadati</taxon>
        <taxon>Pseudomonadota</taxon>
        <taxon>Alphaproteobacteria</taxon>
        <taxon>Hyphomicrobiales</taxon>
        <taxon>Nitrobacteraceae</taxon>
        <taxon>Bradyrhizobium</taxon>
    </lineage>
</organism>
<dbReference type="Proteomes" id="UP000243904">
    <property type="component" value="Chromosome I"/>
</dbReference>
<evidence type="ECO:0000313" key="1">
    <source>
        <dbReference type="EMBL" id="SDS54333.1"/>
    </source>
</evidence>
<reference evidence="2" key="1">
    <citation type="submission" date="2016-10" db="EMBL/GenBank/DDBJ databases">
        <authorList>
            <person name="Varghese N."/>
            <person name="Submissions S."/>
        </authorList>
    </citation>
    <scope>NUCLEOTIDE SEQUENCE [LARGE SCALE GENOMIC DNA]</scope>
    <source>
        <strain evidence="2">GAS369</strain>
    </source>
</reference>
<accession>A0A1H1T2J8</accession>
<dbReference type="InterPro" id="IPR015421">
    <property type="entry name" value="PyrdxlP-dep_Trfase_major"/>
</dbReference>
<sequence length="497" mass="54160">MERAALDLQLFEQLLTSGGDERIAVDPSTGRNRYGTPPGKACDEVWFASSTATAISPRGYEAALEAYRSVIHSDDACSIPAWFDRIRARLLRLFGTSGSEVILSSSGTELEIIALFLARSILGGPLTNLIVGPGETGRGVLLGASGRHFLGSAPFVERVARGYLIEGFDIPESTTETVEIRDGCGLALSADTVDHEVVEKVETNIANNRCVLIHLLDCSKTNRSGLRRSTASALMARYGSRVLVVVDSCQLRCSPEQIRADLRAGFMVMITGSKFAAGPPFSGAILLPPKIREQLRCLDMPPGLLAYTAADDWPFALRREIRREFAVTDNFGAGLRWEAALAELEKLFALPVQFRESVIRVFANAIERHVLGNPRLELIDHGAADGFHSARTIFSIVTLAQDGASLAPDAVYRALRAPLRDSSLPKAFERVFHVGQPVSIGNRDALRICLSAPQIVDVAERMAKEQMFEAAVAPLLADLTSLFSKWQHVTDDLCRRS</sequence>
<dbReference type="EMBL" id="LT629750">
    <property type="protein sequence ID" value="SDS54333.1"/>
    <property type="molecule type" value="Genomic_DNA"/>
</dbReference>
<gene>
    <name evidence="1" type="ORF">SAMN05444158_2378</name>
</gene>
<dbReference type="InterPro" id="IPR015424">
    <property type="entry name" value="PyrdxlP-dep_Trfase"/>
</dbReference>
<keyword evidence="2" id="KW-1185">Reference proteome</keyword>
<proteinExistence type="predicted"/>
<dbReference type="Gene3D" id="3.40.640.10">
    <property type="entry name" value="Type I PLP-dependent aspartate aminotransferase-like (Major domain)"/>
    <property type="match status" value="1"/>
</dbReference>
<evidence type="ECO:0000313" key="2">
    <source>
        <dbReference type="Proteomes" id="UP000243904"/>
    </source>
</evidence>
<evidence type="ECO:0008006" key="3">
    <source>
        <dbReference type="Google" id="ProtNLM"/>
    </source>
</evidence>
<protein>
    <recommendedName>
        <fullName evidence="3">Selenocysteine lyase/Cysteine desulfurase</fullName>
    </recommendedName>
</protein>
<name>A0A1H1T2J8_9BRAD</name>
<dbReference type="AlphaFoldDB" id="A0A1H1T2J8"/>
<dbReference type="SUPFAM" id="SSF53383">
    <property type="entry name" value="PLP-dependent transferases"/>
    <property type="match status" value="1"/>
</dbReference>